<sequence length="348" mass="38872">MFIFGNPRRRNEILAHEWVSLRMLWNAAKEESKSSGESAVSEDEVNRVGALFPDEIVWQSGAREWHDLNVAAQEVGRHLSTAQLRTEFALLLALAEQRKLSNYDVHTQNAPLFAANSEAELSQMRSAYMALLDDLQRWFINTRFKRHLRHQAAGTLLFVGVVVSLITIAPFIAFFYLFYNDYEVDGAIVSAAKGYQLFSSNPVFGLVMVAAFGLLGAYFSRIIMFQGQIATLEFDDVMISYQARLLYVRLLLGMLGAFVFYFLLRSEIIAGSAFPDLSKLGIGEQIVWKTTAAGGMVAVADRVPDPSGLTILMPTKELAKLLVWSFLAGFSQTLVSDTLTQRSTQTDI</sequence>
<keyword evidence="1" id="KW-1133">Transmembrane helix</keyword>
<accession>A0A2A5KL05</accession>
<gene>
    <name evidence="2" type="ORF">CPT34_28730</name>
</gene>
<evidence type="ECO:0000313" key="3">
    <source>
        <dbReference type="Proteomes" id="UP000218807"/>
    </source>
</evidence>
<dbReference type="AlphaFoldDB" id="A0A2A5KL05"/>
<keyword evidence="1" id="KW-0812">Transmembrane</keyword>
<dbReference type="RefSeq" id="WP_096764699.1">
    <property type="nucleotide sequence ID" value="NZ_NXDM01000038.1"/>
</dbReference>
<organism evidence="2 3">
    <name type="scientific">Rhizobium sophoriradicis</name>
    <dbReference type="NCBI Taxonomy" id="1535245"/>
    <lineage>
        <taxon>Bacteria</taxon>
        <taxon>Pseudomonadati</taxon>
        <taxon>Pseudomonadota</taxon>
        <taxon>Alphaproteobacteria</taxon>
        <taxon>Hyphomicrobiales</taxon>
        <taxon>Rhizobiaceae</taxon>
        <taxon>Rhizobium/Agrobacterium group</taxon>
        <taxon>Rhizobium</taxon>
    </lineage>
</organism>
<protein>
    <submittedName>
        <fullName evidence="2">Uncharacterized protein</fullName>
    </submittedName>
</protein>
<dbReference type="EMBL" id="NXDM01000038">
    <property type="protein sequence ID" value="PCK77683.1"/>
    <property type="molecule type" value="Genomic_DNA"/>
</dbReference>
<dbReference type="Proteomes" id="UP000218807">
    <property type="component" value="Unassembled WGS sequence"/>
</dbReference>
<feature type="transmembrane region" description="Helical" evidence="1">
    <location>
        <begin position="203"/>
        <end position="224"/>
    </location>
</feature>
<keyword evidence="3" id="KW-1185">Reference proteome</keyword>
<evidence type="ECO:0000313" key="2">
    <source>
        <dbReference type="EMBL" id="PCK77683.1"/>
    </source>
</evidence>
<evidence type="ECO:0000256" key="1">
    <source>
        <dbReference type="SAM" id="Phobius"/>
    </source>
</evidence>
<feature type="transmembrane region" description="Helical" evidence="1">
    <location>
        <begin position="245"/>
        <end position="264"/>
    </location>
</feature>
<keyword evidence="1" id="KW-0472">Membrane</keyword>
<reference evidence="2 3" key="1">
    <citation type="submission" date="2017-09" db="EMBL/GenBank/DDBJ databases">
        <title>Comparative genomics of rhizobia isolated from Phaseolus vulgaris in China.</title>
        <authorList>
            <person name="Tong W."/>
        </authorList>
    </citation>
    <scope>NUCLEOTIDE SEQUENCE [LARGE SCALE GENOMIC DNA]</scope>
    <source>
        <strain evidence="2 3">L101</strain>
    </source>
</reference>
<comment type="caution">
    <text evidence="2">The sequence shown here is derived from an EMBL/GenBank/DDBJ whole genome shotgun (WGS) entry which is preliminary data.</text>
</comment>
<feature type="transmembrane region" description="Helical" evidence="1">
    <location>
        <begin position="153"/>
        <end position="179"/>
    </location>
</feature>
<name>A0A2A5KL05_9HYPH</name>
<proteinExistence type="predicted"/>